<dbReference type="Proteomes" id="UP000262142">
    <property type="component" value="Unassembled WGS sequence"/>
</dbReference>
<keyword evidence="2" id="KW-0812">Transmembrane</keyword>
<evidence type="ECO:0000259" key="5">
    <source>
        <dbReference type="Pfam" id="PF04357"/>
    </source>
</evidence>
<feature type="domain" description="Translocation and assembly module TamB C-terminal" evidence="5">
    <location>
        <begin position="1179"/>
        <end position="1619"/>
    </location>
</feature>
<keyword evidence="4" id="KW-0472">Membrane</keyword>
<evidence type="ECO:0000256" key="4">
    <source>
        <dbReference type="ARBA" id="ARBA00023136"/>
    </source>
</evidence>
<evidence type="ECO:0000313" key="7">
    <source>
        <dbReference type="Proteomes" id="UP000262142"/>
    </source>
</evidence>
<proteinExistence type="predicted"/>
<evidence type="ECO:0000313" key="6">
    <source>
        <dbReference type="EMBL" id="SZD73517.1"/>
    </source>
</evidence>
<dbReference type="InterPro" id="IPR008023">
    <property type="entry name" value="DUF748"/>
</dbReference>
<dbReference type="Pfam" id="PF05359">
    <property type="entry name" value="DUF748"/>
    <property type="match status" value="1"/>
</dbReference>
<dbReference type="OrthoDB" id="9811276at2"/>
<keyword evidence="3" id="KW-1133">Transmembrane helix</keyword>
<reference evidence="6 7" key="1">
    <citation type="submission" date="2018-09" db="EMBL/GenBank/DDBJ databases">
        <authorList>
            <consortium name="Pathogen Informatics"/>
        </authorList>
    </citation>
    <scope>NUCLEOTIDE SEQUENCE [LARGE SCALE GENOMIC DNA]</scope>
    <source>
        <strain evidence="6 7">OH-22767</strain>
    </source>
</reference>
<name>A0A383U1S2_9FLAO</name>
<dbReference type="GO" id="GO:0005886">
    <property type="term" value="C:plasma membrane"/>
    <property type="evidence" value="ECO:0007669"/>
    <property type="project" value="InterPro"/>
</dbReference>
<organism evidence="6 7">
    <name type="scientific">Candidatus Ornithobacterium hominis</name>
    <dbReference type="NCBI Taxonomy" id="2497989"/>
    <lineage>
        <taxon>Bacteria</taxon>
        <taxon>Pseudomonadati</taxon>
        <taxon>Bacteroidota</taxon>
        <taxon>Flavobacteriia</taxon>
        <taxon>Flavobacteriales</taxon>
        <taxon>Weeksellaceae</taxon>
        <taxon>Ornithobacterium</taxon>
    </lineage>
</organism>
<gene>
    <name evidence="6" type="ORF">SAMEA104719789_01324</name>
</gene>
<evidence type="ECO:0000256" key="3">
    <source>
        <dbReference type="ARBA" id="ARBA00022989"/>
    </source>
</evidence>
<accession>A0A383U1S2</accession>
<dbReference type="RefSeq" id="WP_119059566.1">
    <property type="nucleotide sequence ID" value="NZ_UNSC01000006.1"/>
</dbReference>
<protein>
    <submittedName>
        <fullName evidence="6">Uncharacterized protein involved in outer membrane biogenesis</fullName>
    </submittedName>
</protein>
<feature type="domain" description="Translocation and assembly module TamB C-terminal" evidence="5">
    <location>
        <begin position="1074"/>
        <end position="1169"/>
    </location>
</feature>
<dbReference type="EMBL" id="UNSC01000006">
    <property type="protein sequence ID" value="SZD73517.1"/>
    <property type="molecule type" value="Genomic_DNA"/>
</dbReference>
<dbReference type="PANTHER" id="PTHR36985">
    <property type="entry name" value="TRANSLOCATION AND ASSEMBLY MODULE SUBUNIT TAMB"/>
    <property type="match status" value="1"/>
</dbReference>
<dbReference type="InterPro" id="IPR007452">
    <property type="entry name" value="TamB_C"/>
</dbReference>
<dbReference type="Pfam" id="PF04357">
    <property type="entry name" value="TamB"/>
    <property type="match status" value="2"/>
</dbReference>
<dbReference type="PANTHER" id="PTHR36985:SF1">
    <property type="entry name" value="TRANSLOCATION AND ASSEMBLY MODULE SUBUNIT TAMB"/>
    <property type="match status" value="1"/>
</dbReference>
<keyword evidence="7" id="KW-1185">Reference proteome</keyword>
<sequence length="1652" mass="185077">MKFNKRNFFKRLGLGLLSLILILVLATLSLRLPSVQNFVKGKVIHFVQDKIGTPISLEHVYVNFPNGLELQNLYVEGQNRDTILLVKNLNVGLAIPKLLDNQAQFTSIELNGLVAFVKRDNNGNFNFDYIVDAFGTTEEKSSKPFIINLDKIDLRNIRLNYSDAITQYQTQVIFKALKTRFKNFDLQENDYALGDLYMEGLRLKLKQDILQEASKKVEKKVDSLSAQSPLKLDLNGIELVDFDIDYKDEITKTYVKVKFDELLSEIKRLDVEKSSFVLDDFVLKNAEIKADLFLASEDSETKNSETNPTNPLHLAVNDFDLENINVLYNNTATTPQEKGIDFNHLDIKNLNFSVSDFEMKDSEIKGEINKGNFEEKSGLVLQKLQTDFEYTQKNIRLKNFLLETPNSLLKNRFEISYHSLEDLTKNPGMAQLDLNLEKSKIGFEDIQILAPEVSNQKIFKNYPNASLALNAKVNGLVDDLNIEELSASGLDDFQLKANGSIKNATKPENLSYNVNLIRLHAQEKTLRRVLPAEALPNNLSLPEKITTKGKLKGNTEQVDTELNINSTDGDALLAGIINLGKSETYDLDLETTNLNLGKIIQNPDLGKMSGAIKVEGNGFDLTSATAKISGDIEHFFYNQYNYSQIELKGNIENSRFNLNLFSNDPAARLNLAVSGVYNDKNPQAKIDGVINKLDFNKLNFYDEALIIAGRVSGSFENLNPDELNGNLYLRDFAVSDTQNVYPIQDIQILAKNTSDFNLLQLNSSFADAKLEGKYRVSQIFQALKKTLNQYYPFFKNSKGLENIDPHQFFHLSVEIKNDNLLKNLIPNLNSFEPISISGDFNADFQKIILNAEIPQVDYAGNEINNANLNIDNVDQALVFQVKWDELKSGRFKILNSSLEGSVKDQQILYSFSSKDQNQNIAYAIDGSAQRLDEVFQLSLHPGQLVLNGENWHVEHDNQITVHPEGINAQNFKLSYGNSFLSLESSGSAPFSPLRLDIQDFKLETLTALAQQDTLLAKGILNGSFELKNLMKSPQVNGNLKVDSLQVFNALLGHLDVNLNQRSAEHINTQIELKGNGNQVNLDGNYNLVNDDLNFELLINRLNMTSIQGFTAQQIKEAEGFLSGNLEIFGKSDSPSIRGKLKFNDVGMFVTTLGTKFQSMNDELLFQPKGIEVNQFSIFDKDKNQMLLDGTIFTQKYQDFSFDLRLTAKDFKIVDAEKNSENLVGGVLSVDTDLAIKGDLDLPKIGGNISIDKPTDFSFTIPQSSPSLKKREGVVEFIDQDQVVLNQSLKKDSVDRTSRIKGLDVAVDIHVKKEAKLSIIVDQATGDFIQLQGEAELSGGIDPSGKTSLTGIYEVNEGAYQLNINLLQRKFNIQKGSTITWAGDPLSANIDITAVYKTETAPIDLLEQQISGLSGASLNIYKQKIPFNTLLMMKGDLMKPEISFDINVDGNNAGVATEVIDNTKTKLSLIRNDSNEMNKQVFALLLLNRFIGENPFQSNSGLSPESMARQSVSRILSEQLNQLASDLIDGVDLNFDLESREDYTTGKKQNRTDLNVSLSKRLLDDRLKVTVGNKFGVEGEARTNEDMTNIAGEISLDYSLSRDGKYILRAYRKNEYQVALQGQVIETGLGFIITLEYDDFAEIFRKTKNPKSN</sequence>
<dbReference type="GO" id="GO:0009306">
    <property type="term" value="P:protein secretion"/>
    <property type="evidence" value="ECO:0007669"/>
    <property type="project" value="InterPro"/>
</dbReference>
<comment type="subcellular location">
    <subcellularLocation>
        <location evidence="1">Membrane</location>
        <topology evidence="1">Single-pass membrane protein</topology>
    </subcellularLocation>
</comment>
<evidence type="ECO:0000256" key="2">
    <source>
        <dbReference type="ARBA" id="ARBA00022692"/>
    </source>
</evidence>
<evidence type="ECO:0000256" key="1">
    <source>
        <dbReference type="ARBA" id="ARBA00004167"/>
    </source>
</evidence>